<reference evidence="2 3" key="1">
    <citation type="submission" date="2016-03" db="EMBL/GenBank/DDBJ databases">
        <authorList>
            <person name="Ploux O."/>
        </authorList>
    </citation>
    <scope>NUCLEOTIDE SEQUENCE [LARGE SCALE GENOMIC DNA]</scope>
    <source>
        <strain evidence="2 3">UAMH 11012</strain>
    </source>
</reference>
<evidence type="ECO:0000313" key="3">
    <source>
        <dbReference type="Proteomes" id="UP000184330"/>
    </source>
</evidence>
<dbReference type="SMART" id="SM00205">
    <property type="entry name" value="THN"/>
    <property type="match status" value="1"/>
</dbReference>
<name>A0A1L7WU34_9HELO</name>
<keyword evidence="1" id="KW-0732">Signal</keyword>
<dbReference type="EMBL" id="FJOG01000007">
    <property type="protein sequence ID" value="CZR56282.1"/>
    <property type="molecule type" value="Genomic_DNA"/>
</dbReference>
<dbReference type="OrthoDB" id="430315at2759"/>
<organism evidence="2 3">
    <name type="scientific">Phialocephala subalpina</name>
    <dbReference type="NCBI Taxonomy" id="576137"/>
    <lineage>
        <taxon>Eukaryota</taxon>
        <taxon>Fungi</taxon>
        <taxon>Dikarya</taxon>
        <taxon>Ascomycota</taxon>
        <taxon>Pezizomycotina</taxon>
        <taxon>Leotiomycetes</taxon>
        <taxon>Helotiales</taxon>
        <taxon>Mollisiaceae</taxon>
        <taxon>Phialocephala</taxon>
        <taxon>Phialocephala fortinii species complex</taxon>
    </lineage>
</organism>
<accession>A0A1L7WU34</accession>
<dbReference type="PANTHER" id="PTHR31048">
    <property type="entry name" value="OS03G0233200 PROTEIN"/>
    <property type="match status" value="1"/>
</dbReference>
<dbReference type="PROSITE" id="PS51367">
    <property type="entry name" value="THAUMATIN_2"/>
    <property type="match status" value="1"/>
</dbReference>
<protein>
    <submittedName>
        <fullName evidence="2">Uncharacterized protein</fullName>
    </submittedName>
</protein>
<dbReference type="Pfam" id="PF00314">
    <property type="entry name" value="Thaumatin"/>
    <property type="match status" value="1"/>
</dbReference>
<dbReference type="SUPFAM" id="SSF49870">
    <property type="entry name" value="Osmotin, thaumatin-like protein"/>
    <property type="match status" value="1"/>
</dbReference>
<sequence>MKYALTFLALASAVTAIAVPKKAIDAATADSIIASSAVPSVANSVQPVAASVPSVAASITSVAASAPSVVASVSSGVDSALSVAAPASSDQAATTSIPSPAASTSASGSASLAAASISPTTVPAPSNAALTSSAGASASTTVDSVLSVAVPSSAPSSLASVAASAPIANKAAAIVPEAQAQAPSAQAPSAQYPPAQAPASVAPAVSTPAISTPAVAAPLATTTVISYLPPLSKSEVNEQHKSYVHAKFVPESAASQVIQALKTQGIVVPSAVVPFQSQQTEVRHSGVENIVEFIEKADYHANPDVEAHPEGGNYYLKYFKGTSPKIADDYAKDNNAYLPLSIFNPSKTDMCIFGGATDLVTGKVTPFAKEGSKSGLTPLAANSTVQFGNYIHLNNVNGRIQALFGCDKECNNCAGAKEGPIHTLFEFMHADHAPGQQVHSWFNPSNVFNDDAICKRRACHSTPKEMKKTCPEKSLWHDKGIYGCKSECKVTGRDDHCCVGAFGLPTTCAASSGFLHELCTDAYSWPYDDKEHTDTCEEEGYPVWNSS</sequence>
<feature type="signal peptide" evidence="1">
    <location>
        <begin position="1"/>
        <end position="16"/>
    </location>
</feature>
<dbReference type="AlphaFoldDB" id="A0A1L7WU34"/>
<dbReference type="InterPro" id="IPR001938">
    <property type="entry name" value="Thaumatin"/>
</dbReference>
<dbReference type="InterPro" id="IPR037176">
    <property type="entry name" value="Osmotin/thaumatin-like_sf"/>
</dbReference>
<evidence type="ECO:0000256" key="1">
    <source>
        <dbReference type="SAM" id="SignalP"/>
    </source>
</evidence>
<feature type="chain" id="PRO_5009875191" evidence="1">
    <location>
        <begin position="17"/>
        <end position="547"/>
    </location>
</feature>
<dbReference type="Gene3D" id="2.60.110.10">
    <property type="entry name" value="Thaumatin"/>
    <property type="match status" value="1"/>
</dbReference>
<gene>
    <name evidence="2" type="ORF">PAC_06170</name>
</gene>
<keyword evidence="3" id="KW-1185">Reference proteome</keyword>
<evidence type="ECO:0000313" key="2">
    <source>
        <dbReference type="EMBL" id="CZR56282.1"/>
    </source>
</evidence>
<proteinExistence type="predicted"/>
<dbReference type="Proteomes" id="UP000184330">
    <property type="component" value="Unassembled WGS sequence"/>
</dbReference>